<keyword evidence="2" id="KW-0378">Hydrolase</keyword>
<dbReference type="GO" id="GO:0004185">
    <property type="term" value="F:serine-type carboxypeptidase activity"/>
    <property type="evidence" value="ECO:0007669"/>
    <property type="project" value="InterPro"/>
</dbReference>
<name>A0A2Y8ZQX4_9MICO</name>
<comment type="similarity">
    <text evidence="1">Belongs to the peptidase S13 family.</text>
</comment>
<organism evidence="4 5">
    <name type="scientific">Branchiibius hedensis</name>
    <dbReference type="NCBI Taxonomy" id="672460"/>
    <lineage>
        <taxon>Bacteria</taxon>
        <taxon>Bacillati</taxon>
        <taxon>Actinomycetota</taxon>
        <taxon>Actinomycetes</taxon>
        <taxon>Micrococcales</taxon>
        <taxon>Dermacoccaceae</taxon>
        <taxon>Branchiibius</taxon>
    </lineage>
</organism>
<reference evidence="5" key="1">
    <citation type="submission" date="2016-10" db="EMBL/GenBank/DDBJ databases">
        <authorList>
            <person name="Varghese N."/>
            <person name="Submissions S."/>
        </authorList>
    </citation>
    <scope>NUCLEOTIDE SEQUENCE [LARGE SCALE GENOMIC DNA]</scope>
    <source>
        <strain evidence="5">DSM 22951</strain>
    </source>
</reference>
<dbReference type="Pfam" id="PF02113">
    <property type="entry name" value="Peptidase_S13"/>
    <property type="match status" value="2"/>
</dbReference>
<dbReference type="RefSeq" id="WP_109683575.1">
    <property type="nucleotide sequence ID" value="NZ_QGDN01000001.1"/>
</dbReference>
<dbReference type="SUPFAM" id="SSF56601">
    <property type="entry name" value="beta-lactamase/transpeptidase-like"/>
    <property type="match status" value="1"/>
</dbReference>
<accession>A0A2Y8ZQX4</accession>
<keyword evidence="5" id="KW-1185">Reference proteome</keyword>
<dbReference type="Gene3D" id="3.40.710.10">
    <property type="entry name" value="DD-peptidase/beta-lactamase superfamily"/>
    <property type="match status" value="2"/>
</dbReference>
<keyword evidence="4" id="KW-0645">Protease</keyword>
<dbReference type="OrthoDB" id="56883at2"/>
<protein>
    <submittedName>
        <fullName evidence="4">D-alanyl-D-alanine carboxypeptidase / D-alanyl-D-alanine-endopeptidase (Penicillin-binding protein 4)</fullName>
    </submittedName>
</protein>
<dbReference type="InterPro" id="IPR012338">
    <property type="entry name" value="Beta-lactam/transpept-like"/>
</dbReference>
<proteinExistence type="inferred from homology"/>
<evidence type="ECO:0000313" key="4">
    <source>
        <dbReference type="EMBL" id="SSA32789.1"/>
    </source>
</evidence>
<evidence type="ECO:0000256" key="3">
    <source>
        <dbReference type="SAM" id="MobiDB-lite"/>
    </source>
</evidence>
<evidence type="ECO:0000256" key="2">
    <source>
        <dbReference type="ARBA" id="ARBA00022801"/>
    </source>
</evidence>
<dbReference type="GO" id="GO:0000270">
    <property type="term" value="P:peptidoglycan metabolic process"/>
    <property type="evidence" value="ECO:0007669"/>
    <property type="project" value="TreeGrafter"/>
</dbReference>
<evidence type="ECO:0000313" key="5">
    <source>
        <dbReference type="Proteomes" id="UP000250028"/>
    </source>
</evidence>
<dbReference type="PRINTS" id="PR00922">
    <property type="entry name" value="DADACBPTASE3"/>
</dbReference>
<evidence type="ECO:0000256" key="1">
    <source>
        <dbReference type="ARBA" id="ARBA00006096"/>
    </source>
</evidence>
<dbReference type="Proteomes" id="UP000250028">
    <property type="component" value="Unassembled WGS sequence"/>
</dbReference>
<dbReference type="EMBL" id="UESZ01000001">
    <property type="protein sequence ID" value="SSA32789.1"/>
    <property type="molecule type" value="Genomic_DNA"/>
</dbReference>
<dbReference type="PANTHER" id="PTHR30023:SF0">
    <property type="entry name" value="PENICILLIN-SENSITIVE CARBOXYPEPTIDASE A"/>
    <property type="match status" value="1"/>
</dbReference>
<dbReference type="NCBIfam" id="TIGR00666">
    <property type="entry name" value="PBP4"/>
    <property type="match status" value="1"/>
</dbReference>
<feature type="compositionally biased region" description="Low complexity" evidence="3">
    <location>
        <begin position="46"/>
        <end position="67"/>
    </location>
</feature>
<keyword evidence="4" id="KW-0121">Carboxypeptidase</keyword>
<dbReference type="PANTHER" id="PTHR30023">
    <property type="entry name" value="D-ALANYL-D-ALANINE CARBOXYPEPTIDASE"/>
    <property type="match status" value="1"/>
</dbReference>
<dbReference type="AlphaFoldDB" id="A0A2Y8ZQX4"/>
<dbReference type="InterPro" id="IPR000667">
    <property type="entry name" value="Peptidase_S13"/>
</dbReference>
<gene>
    <name evidence="4" type="ORF">SAMN04489750_0053</name>
</gene>
<sequence>MRKALISVVAILVLLAGYLTLDIFDKVPGFLTRADAPRAPLASPGASGTPTSSIAPPSPSPSSTAAISTPASKITAAQVAAAVKKPLASSWLGNTTGLVIRDVNSGQTLFDQSGSTPLEPASVTKLLSAWAVSHTMSLQQRLTTKVVAGSGNQIVLVAGGDTALNPGKGDPSSVNGYAGLADLATQVATALKKAGQTSVTLAVNTSYAPGPSTVPSWDPAYLSMGYTARIAMLGLSTQRAKAGIPAVDDPVKATQTAFAKNLTAQGITITALASSGPATGATLGAVQSAPLVDVLGMALQDSDNAMIESLVRQAAFTKGVAGDDAALTAWVRDTVAASGFDVTGVKLADVCGLADGTTIPPRLLADVLQKGASGADARFEEVMSRLPVGGWNGTMDDRFLQSTNVAAAGEVRAKTGSLTGVSSLAGTVRTDSGQLLVFAIITNGPQSQGPYGARAAIDNVVAAVASL</sequence>
<feature type="region of interest" description="Disordered" evidence="3">
    <location>
        <begin position="41"/>
        <end position="67"/>
    </location>
</feature>
<dbReference type="GO" id="GO:0006508">
    <property type="term" value="P:proteolysis"/>
    <property type="evidence" value="ECO:0007669"/>
    <property type="project" value="InterPro"/>
</dbReference>